<evidence type="ECO:0000313" key="3">
    <source>
        <dbReference type="Proteomes" id="UP000719766"/>
    </source>
</evidence>
<feature type="compositionally biased region" description="Low complexity" evidence="1">
    <location>
        <begin position="208"/>
        <end position="222"/>
    </location>
</feature>
<sequence>MSRPSPGPSWTVLPEPPNTSPAPTPRSDPASDLGDDEEDNFDAPPGKRKAIESPVSVPRPQKLARFNDNNQHEKRAEVSQSGKRTNGTAPSSLTQPPKIAKTSRSSFLSQPARAQPVRPEKGKDRASSGQSSSSLSDHISTMLEKQTARLKRAEIARKTARKTTGSRRVSNSDLIRAVQKPSSGSEVSSAATRVRRVSVRRFPRGRRPPSTSVIELTDSSGSARRRRARGDDPIIISSSGADTPPRQPWPSQTPISRKAGPKLPPPSDAEVICISDSDDDNVPAPSQATAVLPVQEPSPTLPSAPSIIVESENEIVVDLEHQVPENSYYELMEPESNFDEELARSELQRQTEELFSYIDLDPPEPNFAEQITSLIAHDDCNTAQEPDVPAPDILTHATLPSSEKASGTSSSDTVPIEITSQCIVVDTISHLESSSSSKVASEVPSQMHATVPTIAKPSITWNYTPPTTNPFFARALAFNAKALKKPLPSAAQVANEPKAATSFAAPAASPAIVGSSIANILSEPLLFEQASDAPTARNNPASSPSPDHLLPCDGDRSVFSPIVDEATVEALQQLPQIDSRDDIRASSTRSDQPSTRESTVMKVPISISDIPPLPATAPPSSTPLPVPPRVQRPIKGLSLTELINKRREEHFRLHPSGECIDLTDDVSPSRDGSQAPGVSKPQESVQSLHTISQNASSLPAPVSASQPAPTIDTRTPSIQEIRDLMRQRPLSSKPSMSSEASNPSTSSVASAASALVPNISPPHSITSNSTSSSNQSSSKSSPRKKTRSIGMASLEMFISPIPNWSQSASTKKTTPPTVKRTSCNADIFRRIITPTAEISMRSPSLSPSEGRRTRRVVRPSSPLGVGAGDVAAQLDDQFHVLPEPLEGPRVTPFAIPAEGEMEVQNTSAHQDVPLDDVMDDMIPSEGLQGVTESIGSLDLHEHGRSPEVDINVNQSIRL</sequence>
<reference evidence="2" key="1">
    <citation type="journal article" date="2020" name="New Phytol.">
        <title>Comparative genomics reveals dynamic genome evolution in host specialist ectomycorrhizal fungi.</title>
        <authorList>
            <person name="Lofgren L.A."/>
            <person name="Nguyen N.H."/>
            <person name="Vilgalys R."/>
            <person name="Ruytinx J."/>
            <person name="Liao H.L."/>
            <person name="Branco S."/>
            <person name="Kuo A."/>
            <person name="LaButti K."/>
            <person name="Lipzen A."/>
            <person name="Andreopoulos W."/>
            <person name="Pangilinan J."/>
            <person name="Riley R."/>
            <person name="Hundley H."/>
            <person name="Na H."/>
            <person name="Barry K."/>
            <person name="Grigoriev I.V."/>
            <person name="Stajich J.E."/>
            <person name="Kennedy P.G."/>
        </authorList>
    </citation>
    <scope>NUCLEOTIDE SEQUENCE</scope>
    <source>
        <strain evidence="2">S12</strain>
    </source>
</reference>
<protein>
    <submittedName>
        <fullName evidence="2">Uncharacterized protein</fullName>
    </submittedName>
</protein>
<feature type="region of interest" description="Disordered" evidence="1">
    <location>
        <begin position="572"/>
        <end position="632"/>
    </location>
</feature>
<feature type="compositionally biased region" description="Low complexity" evidence="1">
    <location>
        <begin position="729"/>
        <end position="754"/>
    </location>
</feature>
<feature type="compositionally biased region" description="Polar residues" evidence="1">
    <location>
        <begin position="78"/>
        <end position="95"/>
    </location>
</feature>
<dbReference type="OrthoDB" id="2687178at2759"/>
<feature type="compositionally biased region" description="Pro residues" evidence="1">
    <location>
        <begin position="611"/>
        <end position="630"/>
    </location>
</feature>
<proteinExistence type="predicted"/>
<feature type="region of interest" description="Disordered" evidence="1">
    <location>
        <begin position="1"/>
        <end position="285"/>
    </location>
</feature>
<evidence type="ECO:0000256" key="1">
    <source>
        <dbReference type="SAM" id="MobiDB-lite"/>
    </source>
</evidence>
<evidence type="ECO:0000313" key="2">
    <source>
        <dbReference type="EMBL" id="KAG1794567.1"/>
    </source>
</evidence>
<feature type="compositionally biased region" description="Low complexity" evidence="1">
    <location>
        <begin position="127"/>
        <end position="140"/>
    </location>
</feature>
<feature type="compositionally biased region" description="Polar residues" evidence="1">
    <location>
        <begin position="585"/>
        <end position="598"/>
    </location>
</feature>
<feature type="compositionally biased region" description="Low complexity" evidence="1">
    <location>
        <begin position="761"/>
        <end position="780"/>
    </location>
</feature>
<feature type="compositionally biased region" description="Polar residues" evidence="1">
    <location>
        <begin position="681"/>
        <end position="718"/>
    </location>
</feature>
<dbReference type="EMBL" id="JABBWE010000025">
    <property type="protein sequence ID" value="KAG1794567.1"/>
    <property type="molecule type" value="Genomic_DNA"/>
</dbReference>
<dbReference type="AlphaFoldDB" id="A0A9P7DHH2"/>
<feature type="region of interest" description="Disordered" evidence="1">
    <location>
        <begin position="839"/>
        <end position="864"/>
    </location>
</feature>
<dbReference type="Proteomes" id="UP000719766">
    <property type="component" value="Unassembled WGS sequence"/>
</dbReference>
<name>A0A9P7DHH2_9AGAM</name>
<feature type="compositionally biased region" description="Pro residues" evidence="1">
    <location>
        <begin position="14"/>
        <end position="26"/>
    </location>
</feature>
<dbReference type="GeneID" id="64604299"/>
<feature type="compositionally biased region" description="Basic residues" evidence="1">
    <location>
        <begin position="193"/>
        <end position="207"/>
    </location>
</feature>
<comment type="caution">
    <text evidence="2">The sequence shown here is derived from an EMBL/GenBank/DDBJ whole genome shotgun (WGS) entry which is preliminary data.</text>
</comment>
<accession>A0A9P7DHH2</accession>
<organism evidence="2 3">
    <name type="scientific">Suillus plorans</name>
    <dbReference type="NCBI Taxonomy" id="116603"/>
    <lineage>
        <taxon>Eukaryota</taxon>
        <taxon>Fungi</taxon>
        <taxon>Dikarya</taxon>
        <taxon>Basidiomycota</taxon>
        <taxon>Agaricomycotina</taxon>
        <taxon>Agaricomycetes</taxon>
        <taxon>Agaricomycetidae</taxon>
        <taxon>Boletales</taxon>
        <taxon>Suillineae</taxon>
        <taxon>Suillaceae</taxon>
        <taxon>Suillus</taxon>
    </lineage>
</organism>
<feature type="region of interest" description="Disordered" evidence="1">
    <location>
        <begin position="655"/>
        <end position="788"/>
    </location>
</feature>
<dbReference type="RefSeq" id="XP_041160678.1">
    <property type="nucleotide sequence ID" value="XM_041310535.1"/>
</dbReference>
<gene>
    <name evidence="2" type="ORF">HD556DRAFT_412774</name>
</gene>
<keyword evidence="3" id="KW-1185">Reference proteome</keyword>